<comment type="subcellular location">
    <subcellularLocation>
        <location evidence="1">Cell membrane</location>
        <topology evidence="1">Multi-pass membrane protein</topology>
    </subcellularLocation>
</comment>
<feature type="transmembrane region" description="Helical" evidence="6">
    <location>
        <begin position="252"/>
        <end position="273"/>
    </location>
</feature>
<evidence type="ECO:0000256" key="2">
    <source>
        <dbReference type="ARBA" id="ARBA00022475"/>
    </source>
</evidence>
<dbReference type="InterPro" id="IPR000620">
    <property type="entry name" value="EamA_dom"/>
</dbReference>
<feature type="domain" description="EamA" evidence="7">
    <location>
        <begin position="162"/>
        <end position="299"/>
    </location>
</feature>
<feature type="transmembrane region" description="Helical" evidence="6">
    <location>
        <begin position="157"/>
        <end position="181"/>
    </location>
</feature>
<sequence length="313" mass="33437">MSAVGQQSRSRFETPAIGYGLLLALGLCWGVNWPAMKLAVEVLPVWHFRAACLTFGALTTLFLARVYGARLRVPRKEILPLIICACFNMVGWQLLTAYGLTLMDAGRASIIAFTMPLWASLLSILLLNERLTATRVAGLALGLSGLAALLMPEMRAILAAPYGVLAILSAAMSWALGTVLTKRFSWSVSAATLSGWQLLTAALVVSVGALTWQSDAAWAESWSTGQLIGVIYAITIAIAFGHWAWFQIVRIFPAPVAAIGTMLVPLVGVFSGGLLLGEHIGPAELLALVLVISGLFCVLVLPGLRRERGLPKN</sequence>
<feature type="transmembrane region" description="Helical" evidence="6">
    <location>
        <begin position="285"/>
        <end position="304"/>
    </location>
</feature>
<feature type="transmembrane region" description="Helical" evidence="6">
    <location>
        <begin position="106"/>
        <end position="127"/>
    </location>
</feature>
<evidence type="ECO:0000256" key="1">
    <source>
        <dbReference type="ARBA" id="ARBA00004651"/>
    </source>
</evidence>
<feature type="transmembrane region" description="Helical" evidence="6">
    <location>
        <begin position="16"/>
        <end position="34"/>
    </location>
</feature>
<keyword evidence="4 6" id="KW-1133">Transmembrane helix</keyword>
<evidence type="ECO:0000313" key="8">
    <source>
        <dbReference type="EMBL" id="MDF2097280.1"/>
    </source>
</evidence>
<keyword evidence="3 6" id="KW-0812">Transmembrane</keyword>
<dbReference type="RefSeq" id="WP_275824062.1">
    <property type="nucleotide sequence ID" value="NZ_JARHUD010000011.1"/>
</dbReference>
<comment type="caution">
    <text evidence="8">The sequence shown here is derived from an EMBL/GenBank/DDBJ whole genome shotgun (WGS) entry which is preliminary data.</text>
</comment>
<keyword evidence="2" id="KW-1003">Cell membrane</keyword>
<dbReference type="PANTHER" id="PTHR32322:SF18">
    <property type="entry name" value="S-ADENOSYLMETHIONINE_S-ADENOSYLHOMOCYSTEINE TRANSPORTER"/>
    <property type="match status" value="1"/>
</dbReference>
<organism evidence="8 9">
    <name type="scientific">Aquibaculum arenosum</name>
    <dbReference type="NCBI Taxonomy" id="3032591"/>
    <lineage>
        <taxon>Bacteria</taxon>
        <taxon>Pseudomonadati</taxon>
        <taxon>Pseudomonadota</taxon>
        <taxon>Alphaproteobacteria</taxon>
        <taxon>Rhodospirillales</taxon>
        <taxon>Rhodovibrionaceae</taxon>
        <taxon>Aquibaculum</taxon>
    </lineage>
</organism>
<gene>
    <name evidence="8" type="ORF">P2G67_14970</name>
</gene>
<keyword evidence="9" id="KW-1185">Reference proteome</keyword>
<feature type="transmembrane region" description="Helical" evidence="6">
    <location>
        <begin position="224"/>
        <end position="245"/>
    </location>
</feature>
<feature type="transmembrane region" description="Helical" evidence="6">
    <location>
        <begin position="46"/>
        <end position="66"/>
    </location>
</feature>
<evidence type="ECO:0000256" key="3">
    <source>
        <dbReference type="ARBA" id="ARBA00022692"/>
    </source>
</evidence>
<feature type="transmembrane region" description="Helical" evidence="6">
    <location>
        <begin position="193"/>
        <end position="212"/>
    </location>
</feature>
<evidence type="ECO:0000313" key="9">
    <source>
        <dbReference type="Proteomes" id="UP001215503"/>
    </source>
</evidence>
<dbReference type="Pfam" id="PF00892">
    <property type="entry name" value="EamA"/>
    <property type="match status" value="2"/>
</dbReference>
<feature type="domain" description="EamA" evidence="7">
    <location>
        <begin position="17"/>
        <end position="150"/>
    </location>
</feature>
<accession>A0ABT5YQN4</accession>
<proteinExistence type="predicted"/>
<name>A0ABT5YQN4_9PROT</name>
<keyword evidence="5 6" id="KW-0472">Membrane</keyword>
<feature type="transmembrane region" description="Helical" evidence="6">
    <location>
        <begin position="134"/>
        <end position="151"/>
    </location>
</feature>
<feature type="transmembrane region" description="Helical" evidence="6">
    <location>
        <begin position="78"/>
        <end position="100"/>
    </location>
</feature>
<dbReference type="InterPro" id="IPR050638">
    <property type="entry name" value="AA-Vitamin_Transporters"/>
</dbReference>
<dbReference type="EMBL" id="JARHUD010000011">
    <property type="protein sequence ID" value="MDF2097280.1"/>
    <property type="molecule type" value="Genomic_DNA"/>
</dbReference>
<evidence type="ECO:0000256" key="5">
    <source>
        <dbReference type="ARBA" id="ARBA00023136"/>
    </source>
</evidence>
<dbReference type="SUPFAM" id="SSF103481">
    <property type="entry name" value="Multidrug resistance efflux transporter EmrE"/>
    <property type="match status" value="2"/>
</dbReference>
<dbReference type="Proteomes" id="UP001215503">
    <property type="component" value="Unassembled WGS sequence"/>
</dbReference>
<evidence type="ECO:0000259" key="7">
    <source>
        <dbReference type="Pfam" id="PF00892"/>
    </source>
</evidence>
<dbReference type="InterPro" id="IPR037185">
    <property type="entry name" value="EmrE-like"/>
</dbReference>
<dbReference type="PANTHER" id="PTHR32322">
    <property type="entry name" value="INNER MEMBRANE TRANSPORTER"/>
    <property type="match status" value="1"/>
</dbReference>
<evidence type="ECO:0000256" key="6">
    <source>
        <dbReference type="SAM" id="Phobius"/>
    </source>
</evidence>
<reference evidence="8 9" key="1">
    <citation type="submission" date="2023-03" db="EMBL/GenBank/DDBJ databases">
        <title>Fodinicurvata sp. CAU 1616 isolated from sea sendiment.</title>
        <authorList>
            <person name="Kim W."/>
        </authorList>
    </citation>
    <scope>NUCLEOTIDE SEQUENCE [LARGE SCALE GENOMIC DNA]</scope>
    <source>
        <strain evidence="8 9">CAU 1616</strain>
    </source>
</reference>
<evidence type="ECO:0000256" key="4">
    <source>
        <dbReference type="ARBA" id="ARBA00022989"/>
    </source>
</evidence>
<protein>
    <submittedName>
        <fullName evidence="8">DMT family transporter</fullName>
    </submittedName>
</protein>